<keyword evidence="2" id="KW-1185">Reference proteome</keyword>
<evidence type="ECO:0000313" key="2">
    <source>
        <dbReference type="Proteomes" id="UP000001660"/>
    </source>
</evidence>
<dbReference type="Proteomes" id="UP000001660">
    <property type="component" value="Chromosome"/>
</dbReference>
<accession>D8PJ40</accession>
<gene>
    <name evidence="1" type="ORF">NIDE3594</name>
</gene>
<dbReference type="STRING" id="330214.NIDE3594"/>
<name>D8PJ40_9BACT</name>
<sequence length="152" mass="16501">MTVRLRQTIHDHPRCSRHETILNAVQRIRVGFPGPAASHLVAPASPRDEGNLGQTSIRMRKKSASGVLARHCRLTGSAAFTDVTRFIQRVVNLRGSPYATGQEPVLAGSGWAGTKERFASSFAAALLDGLFAHPAGDSDARRPVCETRRMTQ</sequence>
<proteinExistence type="predicted"/>
<dbReference type="AlphaFoldDB" id="D8PJ40"/>
<dbReference type="EMBL" id="FP929003">
    <property type="protein sequence ID" value="CBK43277.1"/>
    <property type="molecule type" value="Genomic_DNA"/>
</dbReference>
<protein>
    <submittedName>
        <fullName evidence="1">Uncharacterized protein</fullName>
    </submittedName>
</protein>
<organism evidence="1 2">
    <name type="scientific">Nitrospira defluvii</name>
    <dbReference type="NCBI Taxonomy" id="330214"/>
    <lineage>
        <taxon>Bacteria</taxon>
        <taxon>Pseudomonadati</taxon>
        <taxon>Nitrospirota</taxon>
        <taxon>Nitrospiria</taxon>
        <taxon>Nitrospirales</taxon>
        <taxon>Nitrospiraceae</taxon>
        <taxon>Nitrospira</taxon>
    </lineage>
</organism>
<dbReference type="HOGENOM" id="CLU_1719005_0_0_0"/>
<evidence type="ECO:0000313" key="1">
    <source>
        <dbReference type="EMBL" id="CBK43277.1"/>
    </source>
</evidence>
<dbReference type="KEGG" id="nde:NIDE3594"/>
<reference evidence="1 2" key="1">
    <citation type="journal article" date="2010" name="Proc. Natl. Acad. Sci. U.S.A.">
        <title>A Nitrospira metagenome illuminates the physiology and evolution of globally important nitrite-oxidizing bacteria.</title>
        <authorList>
            <person name="Lucker S."/>
            <person name="Wagner M."/>
            <person name="Maixner F."/>
            <person name="Pelletier E."/>
            <person name="Koch H."/>
            <person name="Vacherie B."/>
            <person name="Rattei T."/>
            <person name="Sinninghe Damste J."/>
            <person name="Spieck E."/>
            <person name="Le Paslier D."/>
            <person name="Daims H."/>
        </authorList>
    </citation>
    <scope>NUCLEOTIDE SEQUENCE [LARGE SCALE GENOMIC DNA]</scope>
</reference>